<dbReference type="Proteomes" id="UP001473302">
    <property type="component" value="Unassembled WGS sequence"/>
</dbReference>
<dbReference type="Gene3D" id="3.10.590.10">
    <property type="entry name" value="ph1033 like domains"/>
    <property type="match status" value="1"/>
</dbReference>
<feature type="region of interest" description="Disordered" evidence="1">
    <location>
        <begin position="203"/>
        <end position="236"/>
    </location>
</feature>
<protein>
    <recommendedName>
        <fullName evidence="2">YTH domain-containing protein</fullName>
    </recommendedName>
</protein>
<feature type="domain" description="YTH" evidence="2">
    <location>
        <begin position="474"/>
        <end position="623"/>
    </location>
</feature>
<feature type="compositionally biased region" description="Polar residues" evidence="1">
    <location>
        <begin position="105"/>
        <end position="122"/>
    </location>
</feature>
<proteinExistence type="predicted"/>
<dbReference type="CDD" id="cd00590">
    <property type="entry name" value="RRM_SF"/>
    <property type="match status" value="1"/>
</dbReference>
<evidence type="ECO:0000313" key="4">
    <source>
        <dbReference type="Proteomes" id="UP001473302"/>
    </source>
</evidence>
<name>A0ABP9Z119_9FUNG</name>
<feature type="region of interest" description="Disordered" evidence="1">
    <location>
        <begin position="105"/>
        <end position="124"/>
    </location>
</feature>
<gene>
    <name evidence="3" type="ORF">MFLAVUS_006253</name>
</gene>
<reference evidence="3 4" key="1">
    <citation type="submission" date="2024-04" db="EMBL/GenBank/DDBJ databases">
        <title>genome sequences of Mucor flavus KT1a and Helicostylum pulchrum KT1b strains isolated from the surface of a dry-aged beef.</title>
        <authorList>
            <person name="Toyotome T."/>
            <person name="Hosono M."/>
            <person name="Torimaru M."/>
            <person name="Fukuda K."/>
            <person name="Mikami N."/>
        </authorList>
    </citation>
    <scope>NUCLEOTIDE SEQUENCE [LARGE SCALE GENOMIC DNA]</scope>
    <source>
        <strain evidence="3 4">KT1a</strain>
    </source>
</reference>
<dbReference type="CDD" id="cd21134">
    <property type="entry name" value="YTH"/>
    <property type="match status" value="1"/>
</dbReference>
<comment type="caution">
    <text evidence="3">The sequence shown here is derived from an EMBL/GenBank/DDBJ whole genome shotgun (WGS) entry which is preliminary data.</text>
</comment>
<dbReference type="InterPro" id="IPR035979">
    <property type="entry name" value="RBD_domain_sf"/>
</dbReference>
<dbReference type="SUPFAM" id="SSF54928">
    <property type="entry name" value="RNA-binding domain, RBD"/>
    <property type="match status" value="1"/>
</dbReference>
<dbReference type="InterPro" id="IPR007275">
    <property type="entry name" value="YTH_domain"/>
</dbReference>
<keyword evidence="4" id="KW-1185">Reference proteome</keyword>
<dbReference type="EMBL" id="BAABUK010000014">
    <property type="protein sequence ID" value="GAA5812795.1"/>
    <property type="molecule type" value="Genomic_DNA"/>
</dbReference>
<dbReference type="Pfam" id="PF04146">
    <property type="entry name" value="YTH"/>
    <property type="match status" value="1"/>
</dbReference>
<evidence type="ECO:0000259" key="2">
    <source>
        <dbReference type="PROSITE" id="PS50882"/>
    </source>
</evidence>
<evidence type="ECO:0000256" key="1">
    <source>
        <dbReference type="SAM" id="MobiDB-lite"/>
    </source>
</evidence>
<accession>A0ABP9Z119</accession>
<dbReference type="PROSITE" id="PS50882">
    <property type="entry name" value="YTH"/>
    <property type="match status" value="1"/>
</dbReference>
<evidence type="ECO:0000313" key="3">
    <source>
        <dbReference type="EMBL" id="GAA5812795.1"/>
    </source>
</evidence>
<sequence>MDQQSRHREDISQPSYLSIIMYSDEHGETIVEGDEEERQLPNGVYEQYYEDAVFEIDDLPTENHTRSLSPDIHVIYYAPTNEAPHGLSQSVDNESFTRSMILSTENNNSQEFDPTTTPTLDNQAPIFNDTVTDNPIYSQSAPVTSFLYSYFQKYSTKNPKAIHQNDHDSMKDETINQTTVSEDSYLHDTPSQKDGMVTITKSPVPSKEPMFTENDSVTSQPEQSNVTSPISSHNETENNLQIVTTSQSVVVVDDSVDAWNRLSVARFDTRNGLSRWRSGIERLNDTRDNDIHSVGFVSNVTVCAVPMRVSNVRPKIKHRDLRIHFFDSTVLSIRYINKLRCAYITYINYEEMLKAVFKYNGSVLKGITIYCQPSFFEEMERDNDLNSILLFHHSRHAKKKHTFKRLAFIPEHHGISQSESKDTFKEYIASLSQYHPQCISGFNHHQGSRGRYPYYNFKTVPILPLLATRSYFSVHYVMIKPWLKLDVLASKKHQYWSVTLEKACQLNYLFKNSNEVNLLFSVKGTRAFQGFAIMKSEVLDLKLLTSRDTVGTMFQEEGSRFKTRASGRAWRYVCRVDWKNTDKTKLSLTKNLVNSWSNNFPVNKSKDCTVVEPTVGRKIVQIINDQ</sequence>
<dbReference type="InterPro" id="IPR045168">
    <property type="entry name" value="YTH_prot"/>
</dbReference>
<dbReference type="PANTHER" id="PTHR12357">
    <property type="entry name" value="YTH YT521-B HOMOLOGY DOMAIN-CONTAINING"/>
    <property type="match status" value="1"/>
</dbReference>
<organism evidence="3 4">
    <name type="scientific">Mucor flavus</name>
    <dbReference type="NCBI Taxonomy" id="439312"/>
    <lineage>
        <taxon>Eukaryota</taxon>
        <taxon>Fungi</taxon>
        <taxon>Fungi incertae sedis</taxon>
        <taxon>Mucoromycota</taxon>
        <taxon>Mucoromycotina</taxon>
        <taxon>Mucoromycetes</taxon>
        <taxon>Mucorales</taxon>
        <taxon>Mucorineae</taxon>
        <taxon>Mucoraceae</taxon>
        <taxon>Mucor</taxon>
    </lineage>
</organism>
<feature type="compositionally biased region" description="Polar residues" evidence="1">
    <location>
        <begin position="213"/>
        <end position="236"/>
    </location>
</feature>